<reference evidence="1 2" key="1">
    <citation type="journal article" date="2022" name="Nat. Plants">
        <title>Genomes of leafy and leafless Platanthera orchids illuminate the evolution of mycoheterotrophy.</title>
        <authorList>
            <person name="Li M.H."/>
            <person name="Liu K.W."/>
            <person name="Li Z."/>
            <person name="Lu H.C."/>
            <person name="Ye Q.L."/>
            <person name="Zhang D."/>
            <person name="Wang J.Y."/>
            <person name="Li Y.F."/>
            <person name="Zhong Z.M."/>
            <person name="Liu X."/>
            <person name="Yu X."/>
            <person name="Liu D.K."/>
            <person name="Tu X.D."/>
            <person name="Liu B."/>
            <person name="Hao Y."/>
            <person name="Liao X.Y."/>
            <person name="Jiang Y.T."/>
            <person name="Sun W.H."/>
            <person name="Chen J."/>
            <person name="Chen Y.Q."/>
            <person name="Ai Y."/>
            <person name="Zhai J.W."/>
            <person name="Wu S.S."/>
            <person name="Zhou Z."/>
            <person name="Hsiao Y.Y."/>
            <person name="Wu W.L."/>
            <person name="Chen Y.Y."/>
            <person name="Lin Y.F."/>
            <person name="Hsu J.L."/>
            <person name="Li C.Y."/>
            <person name="Wang Z.W."/>
            <person name="Zhao X."/>
            <person name="Zhong W.Y."/>
            <person name="Ma X.K."/>
            <person name="Ma L."/>
            <person name="Huang J."/>
            <person name="Chen G.Z."/>
            <person name="Huang M.Z."/>
            <person name="Huang L."/>
            <person name="Peng D.H."/>
            <person name="Luo Y.B."/>
            <person name="Zou S.Q."/>
            <person name="Chen S.P."/>
            <person name="Lan S."/>
            <person name="Tsai W.C."/>
            <person name="Van de Peer Y."/>
            <person name="Liu Z.J."/>
        </authorList>
    </citation>
    <scope>NUCLEOTIDE SEQUENCE [LARGE SCALE GENOMIC DNA]</scope>
    <source>
        <strain evidence="1">Lor287</strain>
    </source>
</reference>
<dbReference type="AlphaFoldDB" id="A0AAP0G168"/>
<protein>
    <submittedName>
        <fullName evidence="1">F-box protein</fullName>
    </submittedName>
</protein>
<dbReference type="Pfam" id="PF14476">
    <property type="entry name" value="Chloroplast_duf"/>
    <property type="match status" value="1"/>
</dbReference>
<gene>
    <name evidence="1" type="ORF">KSP39_PZI015203</name>
</gene>
<dbReference type="InterPro" id="IPR027949">
    <property type="entry name" value="Chloroplast_duf"/>
</dbReference>
<dbReference type="Proteomes" id="UP001418222">
    <property type="component" value="Unassembled WGS sequence"/>
</dbReference>
<keyword evidence="2" id="KW-1185">Reference proteome</keyword>
<dbReference type="EMBL" id="JBBWWQ010000013">
    <property type="protein sequence ID" value="KAK8933330.1"/>
    <property type="molecule type" value="Genomic_DNA"/>
</dbReference>
<sequence length="82" mass="8828">MLSVLATAGAAASSVGILHGSLPAVFGRALAAAANTIEHGGQVGIVFELFRNCAGFHRRLEEEIEFNLKEEEKIREHGEILR</sequence>
<organism evidence="1 2">
    <name type="scientific">Platanthera zijinensis</name>
    <dbReference type="NCBI Taxonomy" id="2320716"/>
    <lineage>
        <taxon>Eukaryota</taxon>
        <taxon>Viridiplantae</taxon>
        <taxon>Streptophyta</taxon>
        <taxon>Embryophyta</taxon>
        <taxon>Tracheophyta</taxon>
        <taxon>Spermatophyta</taxon>
        <taxon>Magnoliopsida</taxon>
        <taxon>Liliopsida</taxon>
        <taxon>Asparagales</taxon>
        <taxon>Orchidaceae</taxon>
        <taxon>Orchidoideae</taxon>
        <taxon>Orchideae</taxon>
        <taxon>Orchidinae</taxon>
        <taxon>Platanthera</taxon>
    </lineage>
</organism>
<dbReference type="PANTHER" id="PTHR33358">
    <property type="entry name" value="F-BOX PROTEIN WITH A DOMAIN PROTEIN"/>
    <property type="match status" value="1"/>
</dbReference>
<name>A0AAP0G168_9ASPA</name>
<evidence type="ECO:0000313" key="1">
    <source>
        <dbReference type="EMBL" id="KAK8933330.1"/>
    </source>
</evidence>
<comment type="caution">
    <text evidence="1">The sequence shown here is derived from an EMBL/GenBank/DDBJ whole genome shotgun (WGS) entry which is preliminary data.</text>
</comment>
<proteinExistence type="predicted"/>
<dbReference type="PANTHER" id="PTHR33358:SF12">
    <property type="entry name" value="F-BOX PROTEIN WITH A DOMAIN PROTEIN"/>
    <property type="match status" value="1"/>
</dbReference>
<evidence type="ECO:0000313" key="2">
    <source>
        <dbReference type="Proteomes" id="UP001418222"/>
    </source>
</evidence>
<accession>A0AAP0G168</accession>